<feature type="region of interest" description="Disordered" evidence="5">
    <location>
        <begin position="140"/>
        <end position="163"/>
    </location>
</feature>
<evidence type="ECO:0000313" key="7">
    <source>
        <dbReference type="EMBL" id="UNZ06358.1"/>
    </source>
</evidence>
<organism evidence="7 8">
    <name type="scientific">Streptomyces rimosus subsp. rimosus</name>
    <dbReference type="NCBI Taxonomy" id="132474"/>
    <lineage>
        <taxon>Bacteria</taxon>
        <taxon>Bacillati</taxon>
        <taxon>Actinomycetota</taxon>
        <taxon>Actinomycetes</taxon>
        <taxon>Kitasatosporales</taxon>
        <taxon>Streptomycetaceae</taxon>
        <taxon>Streptomyces</taxon>
    </lineage>
</organism>
<accession>A0ABY3Z8A4</accession>
<keyword evidence="2" id="KW-0547">Nucleotide-binding</keyword>
<evidence type="ECO:0000256" key="4">
    <source>
        <dbReference type="ARBA" id="ARBA00022840"/>
    </source>
</evidence>
<evidence type="ECO:0000256" key="3">
    <source>
        <dbReference type="ARBA" id="ARBA00022777"/>
    </source>
</evidence>
<keyword evidence="1" id="KW-0808">Transferase</keyword>
<evidence type="ECO:0000256" key="2">
    <source>
        <dbReference type="ARBA" id="ARBA00022741"/>
    </source>
</evidence>
<dbReference type="RefSeq" id="WP_003982828.1">
    <property type="nucleotide sequence ID" value="NZ_CP043497.1"/>
</dbReference>
<proteinExistence type="predicted"/>
<reference evidence="7 8" key="1">
    <citation type="submission" date="2022-03" db="EMBL/GenBank/DDBJ databases">
        <title>Complete genome of Streptomyces rimosus ssp. rimosus R7 (=ATCC 10970).</title>
        <authorList>
            <person name="Beganovic S."/>
            <person name="Ruckert C."/>
            <person name="Busche T."/>
            <person name="Kalinowski J."/>
            <person name="Wittmann C."/>
        </authorList>
    </citation>
    <scope>NUCLEOTIDE SEQUENCE [LARGE SCALE GENOMIC DNA]</scope>
    <source>
        <strain evidence="7 8">R7</strain>
    </source>
</reference>
<feature type="domain" description="Maltokinase N-terminal cap" evidence="6">
    <location>
        <begin position="20"/>
        <end position="107"/>
    </location>
</feature>
<keyword evidence="8" id="KW-1185">Reference proteome</keyword>
<sequence>MAIIHHTTLSPTKLELLAPWLLKQPWYAGDGRAPELARTGGFRLDDPEGEVGMEFMVATDAAGPEPVAYHVPFTYRGAPLVGADHALVGTLEHGVLGKRWVYDGTHDPVLATQLFACLLGKAAPQAQSETDALDPTVLPHFTEPGHEGATGPESVTQSASATDIHIRSSRPLVLRVHRVLTAGEEPAGGALGHISAPWPDAAGEKARGVFVTVHEGGESGS</sequence>
<keyword evidence="3" id="KW-0418">Kinase</keyword>
<evidence type="ECO:0000313" key="8">
    <source>
        <dbReference type="Proteomes" id="UP000829494"/>
    </source>
</evidence>
<dbReference type="Pfam" id="PF18085">
    <property type="entry name" value="Mak_N_cap"/>
    <property type="match status" value="1"/>
</dbReference>
<dbReference type="EMBL" id="CP094298">
    <property type="protein sequence ID" value="UNZ06358.1"/>
    <property type="molecule type" value="Genomic_DNA"/>
</dbReference>
<dbReference type="GeneID" id="66854510"/>
<evidence type="ECO:0000259" key="6">
    <source>
        <dbReference type="Pfam" id="PF18085"/>
    </source>
</evidence>
<dbReference type="InterPro" id="IPR040999">
    <property type="entry name" value="Mak_N_cap"/>
</dbReference>
<name>A0ABY3Z8A4_STRRM</name>
<dbReference type="Proteomes" id="UP000829494">
    <property type="component" value="Chromosome"/>
</dbReference>
<evidence type="ECO:0000256" key="1">
    <source>
        <dbReference type="ARBA" id="ARBA00022679"/>
    </source>
</evidence>
<protein>
    <submittedName>
        <fullName evidence="7">Glycogen branching enzyme</fullName>
    </submittedName>
</protein>
<evidence type="ECO:0000256" key="5">
    <source>
        <dbReference type="SAM" id="MobiDB-lite"/>
    </source>
</evidence>
<keyword evidence="4" id="KW-0067">ATP-binding</keyword>
<gene>
    <name evidence="7" type="ORF">SRIMR7_29830</name>
</gene>